<dbReference type="EMBL" id="ASHM01052495">
    <property type="protein sequence ID" value="PNX86916.1"/>
    <property type="molecule type" value="Genomic_DNA"/>
</dbReference>
<dbReference type="EMBL" id="ASHM01110873">
    <property type="protein sequence ID" value="PNX70024.1"/>
    <property type="molecule type" value="Genomic_DNA"/>
</dbReference>
<reference evidence="2 4" key="2">
    <citation type="journal article" date="2017" name="Front. Plant Sci.">
        <title>Gene Classification and Mining of Molecular Markers Useful in Red Clover (Trifolium pratense) Breeding.</title>
        <authorList>
            <person name="Istvanek J."/>
            <person name="Dluhosova J."/>
            <person name="Dluhos P."/>
            <person name="Patkova L."/>
            <person name="Nedelnik J."/>
            <person name="Repkova J."/>
        </authorList>
    </citation>
    <scope>NUCLEOTIDE SEQUENCE [LARGE SCALE GENOMIC DNA]</scope>
    <source>
        <strain evidence="4">cv. Tatra</strain>
        <tissue evidence="2">Young leaves</tissue>
    </source>
</reference>
<dbReference type="EMBL" id="ASHM01104134">
    <property type="protein sequence ID" value="PNX68089.1"/>
    <property type="molecule type" value="Genomic_DNA"/>
</dbReference>
<dbReference type="AlphaFoldDB" id="A0A2K3KUT2"/>
<comment type="caution">
    <text evidence="2">The sequence shown here is derived from an EMBL/GenBank/DDBJ whole genome shotgun (WGS) entry which is preliminary data.</text>
</comment>
<evidence type="ECO:0000313" key="4">
    <source>
        <dbReference type="Proteomes" id="UP000236291"/>
    </source>
</evidence>
<accession>A0A2K3KUT2</accession>
<protein>
    <submittedName>
        <fullName evidence="2">Uncharacterized protein</fullName>
    </submittedName>
</protein>
<evidence type="ECO:0000313" key="3">
    <source>
        <dbReference type="EMBL" id="PNX86916.1"/>
    </source>
</evidence>
<dbReference type="Proteomes" id="UP000236291">
    <property type="component" value="Unassembled WGS sequence"/>
</dbReference>
<evidence type="ECO:0000313" key="1">
    <source>
        <dbReference type="EMBL" id="PNX68089.1"/>
    </source>
</evidence>
<reference evidence="2 4" key="1">
    <citation type="journal article" date="2014" name="Am. J. Bot.">
        <title>Genome assembly and annotation for red clover (Trifolium pratense; Fabaceae).</title>
        <authorList>
            <person name="Istvanek J."/>
            <person name="Jaros M."/>
            <person name="Krenek A."/>
            <person name="Repkova J."/>
        </authorList>
    </citation>
    <scope>NUCLEOTIDE SEQUENCE [LARGE SCALE GENOMIC DNA]</scope>
    <source>
        <strain evidence="4">cv. Tatra</strain>
        <tissue evidence="2">Young leaves</tissue>
    </source>
</reference>
<proteinExistence type="predicted"/>
<name>A0A2K3KUT2_TRIPR</name>
<evidence type="ECO:0000313" key="2">
    <source>
        <dbReference type="EMBL" id="PNX70024.1"/>
    </source>
</evidence>
<organism evidence="2 4">
    <name type="scientific">Trifolium pratense</name>
    <name type="common">Red clover</name>
    <dbReference type="NCBI Taxonomy" id="57577"/>
    <lineage>
        <taxon>Eukaryota</taxon>
        <taxon>Viridiplantae</taxon>
        <taxon>Streptophyta</taxon>
        <taxon>Embryophyta</taxon>
        <taxon>Tracheophyta</taxon>
        <taxon>Spermatophyta</taxon>
        <taxon>Magnoliopsida</taxon>
        <taxon>eudicotyledons</taxon>
        <taxon>Gunneridae</taxon>
        <taxon>Pentapetalae</taxon>
        <taxon>rosids</taxon>
        <taxon>fabids</taxon>
        <taxon>Fabales</taxon>
        <taxon>Fabaceae</taxon>
        <taxon>Papilionoideae</taxon>
        <taxon>50 kb inversion clade</taxon>
        <taxon>NPAAA clade</taxon>
        <taxon>Hologalegina</taxon>
        <taxon>IRL clade</taxon>
        <taxon>Trifolieae</taxon>
        <taxon>Trifolium</taxon>
    </lineage>
</organism>
<gene>
    <name evidence="3" type="ORF">L195_g042999</name>
    <name evidence="1" type="ORF">L195_g055979</name>
    <name evidence="2" type="ORF">L195_g057041</name>
</gene>
<sequence length="77" mass="8521">MLDIWCSNDEQCAMSIGLLGARICEGFDMGLFFRSVGYSHRLHCHGCLRQFPDGFPSMDINNSYPALSFLPGIGLCS</sequence>